<dbReference type="EMBL" id="BMIQ01000002">
    <property type="protein sequence ID" value="GGE01152.1"/>
    <property type="molecule type" value="Genomic_DNA"/>
</dbReference>
<evidence type="ECO:0000256" key="7">
    <source>
        <dbReference type="ARBA" id="ARBA00023295"/>
    </source>
</evidence>
<keyword evidence="12" id="KW-1185">Reference proteome</keyword>
<evidence type="ECO:0000256" key="8">
    <source>
        <dbReference type="ARBA" id="ARBA00023326"/>
    </source>
</evidence>
<comment type="caution">
    <text evidence="11">The sequence shown here is derived from an EMBL/GenBank/DDBJ whole genome shotgun (WGS) entry which is preliminary data.</text>
</comment>
<dbReference type="RefSeq" id="WP_244639407.1">
    <property type="nucleotide sequence ID" value="NZ_BMIQ01000002.1"/>
</dbReference>
<evidence type="ECO:0000256" key="3">
    <source>
        <dbReference type="ARBA" id="ARBA00022651"/>
    </source>
</evidence>
<reference evidence="11" key="1">
    <citation type="journal article" date="2014" name="Int. J. Syst. Evol. Microbiol.">
        <title>Complete genome sequence of Corynebacterium casei LMG S-19264T (=DSM 44701T), isolated from a smear-ripened cheese.</title>
        <authorList>
            <consortium name="US DOE Joint Genome Institute (JGI-PGF)"/>
            <person name="Walter F."/>
            <person name="Albersmeier A."/>
            <person name="Kalinowski J."/>
            <person name="Ruckert C."/>
        </authorList>
    </citation>
    <scope>NUCLEOTIDE SEQUENCE</scope>
    <source>
        <strain evidence="11">CGMCC 1.15367</strain>
    </source>
</reference>
<dbReference type="GO" id="GO:0031176">
    <property type="term" value="F:endo-1,4-beta-xylanase activity"/>
    <property type="evidence" value="ECO:0007669"/>
    <property type="project" value="UniProtKB-EC"/>
</dbReference>
<dbReference type="Gene3D" id="3.20.20.80">
    <property type="entry name" value="Glycosidases"/>
    <property type="match status" value="1"/>
</dbReference>
<dbReference type="PANTHER" id="PTHR31490">
    <property type="entry name" value="GLYCOSYL HYDROLASE"/>
    <property type="match status" value="1"/>
</dbReference>
<dbReference type="PROSITE" id="PS51760">
    <property type="entry name" value="GH10_2"/>
    <property type="match status" value="1"/>
</dbReference>
<dbReference type="EC" id="3.2.1.8" evidence="9"/>
<keyword evidence="7 9" id="KW-0326">Glycosidase</keyword>
<evidence type="ECO:0000256" key="6">
    <source>
        <dbReference type="ARBA" id="ARBA00023277"/>
    </source>
</evidence>
<dbReference type="InterPro" id="IPR044846">
    <property type="entry name" value="GH10"/>
</dbReference>
<gene>
    <name evidence="11" type="ORF">GCM10011390_20000</name>
</gene>
<evidence type="ECO:0000313" key="11">
    <source>
        <dbReference type="EMBL" id="GGE01152.1"/>
    </source>
</evidence>
<reference evidence="11" key="2">
    <citation type="submission" date="2020-09" db="EMBL/GenBank/DDBJ databases">
        <authorList>
            <person name="Sun Q."/>
            <person name="Zhou Y."/>
        </authorList>
    </citation>
    <scope>NUCLEOTIDE SEQUENCE</scope>
    <source>
        <strain evidence="11">CGMCC 1.15367</strain>
    </source>
</reference>
<keyword evidence="5 9" id="KW-0378">Hydrolase</keyword>
<dbReference type="GO" id="GO:0045493">
    <property type="term" value="P:xylan catabolic process"/>
    <property type="evidence" value="ECO:0007669"/>
    <property type="project" value="UniProtKB-KW"/>
</dbReference>
<keyword evidence="3" id="KW-0858">Xylan degradation</keyword>
<organism evidence="11 12">
    <name type="scientific">Aureimonas endophytica</name>
    <dbReference type="NCBI Taxonomy" id="2027858"/>
    <lineage>
        <taxon>Bacteria</taxon>
        <taxon>Pseudomonadati</taxon>
        <taxon>Pseudomonadota</taxon>
        <taxon>Alphaproteobacteria</taxon>
        <taxon>Hyphomicrobiales</taxon>
        <taxon>Aurantimonadaceae</taxon>
        <taxon>Aureimonas</taxon>
    </lineage>
</organism>
<evidence type="ECO:0000256" key="2">
    <source>
        <dbReference type="ARBA" id="ARBA00007495"/>
    </source>
</evidence>
<dbReference type="InterPro" id="IPR006311">
    <property type="entry name" value="TAT_signal"/>
</dbReference>
<dbReference type="InterPro" id="IPR001000">
    <property type="entry name" value="GH10_dom"/>
</dbReference>
<keyword evidence="8 9" id="KW-0624">Polysaccharide degradation</keyword>
<dbReference type="PROSITE" id="PS51318">
    <property type="entry name" value="TAT"/>
    <property type="match status" value="1"/>
</dbReference>
<evidence type="ECO:0000313" key="12">
    <source>
        <dbReference type="Proteomes" id="UP000644699"/>
    </source>
</evidence>
<dbReference type="Proteomes" id="UP000644699">
    <property type="component" value="Unassembled WGS sequence"/>
</dbReference>
<comment type="similarity">
    <text evidence="2 9">Belongs to the glycosyl hydrolase 10 (cellulase F) family.</text>
</comment>
<dbReference type="SUPFAM" id="SSF51445">
    <property type="entry name" value="(Trans)glycosidases"/>
    <property type="match status" value="1"/>
</dbReference>
<evidence type="ECO:0000256" key="9">
    <source>
        <dbReference type="RuleBase" id="RU361174"/>
    </source>
</evidence>
<sequence length="365" mass="40193">MIGRRQFLAGAGALALAAARPSAVPAEEDGEASLATRARRKGLSFGTSVSTAELRLPALRAAVAREADLIVAQNELKWWNTEARRGQPTYGAADAIMNAPEFEALTRRGHTAVWYRSIPDWAKAEFSAGRGEAATLKRVRDIVAHYRGRIVEWDVVNEAVWPADGRPDGLRDTPLAAAGGLDLMADCFRAAHEADPDARLYYNDYAVEYASPGEDEHRAAILTFLEAMKRRNVPIHGFGVQGHLTVGNRFRERVFARFLADLAALDLKIRITEMDVSDQRLPADFALRDGKVADHARQFLDVAFDQPAVVGLVTWGLADPSPWLDAERARPDRLPQRALPLDRDFARKPLWTAIARSLDGAAKRG</sequence>
<dbReference type="InterPro" id="IPR017853">
    <property type="entry name" value="GH"/>
</dbReference>
<comment type="catalytic activity">
    <reaction evidence="1 9">
        <text>Endohydrolysis of (1-&gt;4)-beta-D-xylosidic linkages in xylans.</text>
        <dbReference type="EC" id="3.2.1.8"/>
    </reaction>
</comment>
<proteinExistence type="inferred from homology"/>
<evidence type="ECO:0000256" key="5">
    <source>
        <dbReference type="ARBA" id="ARBA00022801"/>
    </source>
</evidence>
<evidence type="ECO:0000259" key="10">
    <source>
        <dbReference type="PROSITE" id="PS51760"/>
    </source>
</evidence>
<evidence type="ECO:0000256" key="1">
    <source>
        <dbReference type="ARBA" id="ARBA00000681"/>
    </source>
</evidence>
<protein>
    <recommendedName>
        <fullName evidence="9">Beta-xylanase</fullName>
        <ecNumber evidence="9">3.2.1.8</ecNumber>
    </recommendedName>
</protein>
<dbReference type="SMART" id="SM00633">
    <property type="entry name" value="Glyco_10"/>
    <property type="match status" value="1"/>
</dbReference>
<evidence type="ECO:0000256" key="4">
    <source>
        <dbReference type="ARBA" id="ARBA00022729"/>
    </source>
</evidence>
<dbReference type="PRINTS" id="PR00134">
    <property type="entry name" value="GLHYDRLASE10"/>
</dbReference>
<dbReference type="PANTHER" id="PTHR31490:SF88">
    <property type="entry name" value="BETA-XYLANASE"/>
    <property type="match status" value="1"/>
</dbReference>
<keyword evidence="6 9" id="KW-0119">Carbohydrate metabolism</keyword>
<accession>A0A916ZJM4</accession>
<feature type="domain" description="GH10" evidence="10">
    <location>
        <begin position="28"/>
        <end position="357"/>
    </location>
</feature>
<keyword evidence="4" id="KW-0732">Signal</keyword>
<dbReference type="AlphaFoldDB" id="A0A916ZJM4"/>
<dbReference type="Pfam" id="PF00331">
    <property type="entry name" value="Glyco_hydro_10"/>
    <property type="match status" value="1"/>
</dbReference>
<name>A0A916ZJM4_9HYPH</name>